<dbReference type="InterPro" id="IPR036779">
    <property type="entry name" value="LysM_dom_sf"/>
</dbReference>
<dbReference type="SMART" id="SM00257">
    <property type="entry name" value="LysM"/>
    <property type="match status" value="1"/>
</dbReference>
<reference evidence="2 3" key="1">
    <citation type="submission" date="2016-10" db="EMBL/GenBank/DDBJ databases">
        <authorList>
            <person name="de Groot N.N."/>
        </authorList>
    </citation>
    <scope>NUCLEOTIDE SEQUENCE [LARGE SCALE GENOMIC DNA]</scope>
    <source>
        <strain evidence="2 3">DSM 23310</strain>
    </source>
</reference>
<dbReference type="CDD" id="cd00118">
    <property type="entry name" value="LysM"/>
    <property type="match status" value="1"/>
</dbReference>
<dbReference type="PROSITE" id="PS51782">
    <property type="entry name" value="LYSM"/>
    <property type="match status" value="1"/>
</dbReference>
<keyword evidence="3" id="KW-1185">Reference proteome</keyword>
<dbReference type="Gene3D" id="3.10.350.10">
    <property type="entry name" value="LysM domain"/>
    <property type="match status" value="1"/>
</dbReference>
<dbReference type="InterPro" id="IPR018392">
    <property type="entry name" value="LysM"/>
</dbReference>
<sequence length="514" mass="60335">MMEIIKDTLKVEEQRGFEEIESLIETEIYLDQTKAEIGEILWIDGKVEILSTKIIKDKILINGLLKFKVIYRSNEEELNIYTLETNKDFREEIEIDGIAENMAGEVKPNLEYIEYELEDERKVSLRALVKMVGKVEETVMVEIIEEVVGDDHLQLLKEKIQYNDVLERDESYALIKEAFEVGENQPEIEEILKLDFHPYEKEYSISADRIIVSGIVETSIIYFGENKLNSIKREIPFTHFIELSNIEYDSKCQLNMEVVNGEFELRENLEGRLKIVDLELKIKIKSKIYSQREKEVIIDAYSTERKINLKTEEIRIMENIKDITVKESISKEINVINFKEIYLVEAYPIVVDSQYVEDKVMVEGILTLNIYYQDDVEDEIRTIKEELPFKSYITAEGLDSHIIINSDTSLEELHYNLKDKVLHISGTIKNHIFINRERKIKIISEMEETDELIDKKSWPSIIIYMVQKDDILWDIAKRYNTTVEEIIESNNIISPSSLMPGEKIIIEKKIRMEF</sequence>
<evidence type="ECO:0000259" key="1">
    <source>
        <dbReference type="PROSITE" id="PS51782"/>
    </source>
</evidence>
<name>A0A1H2WGC0_9FIRM</name>
<proteinExistence type="predicted"/>
<dbReference type="AlphaFoldDB" id="A0A1H2WGC0"/>
<dbReference type="Proteomes" id="UP000198828">
    <property type="component" value="Unassembled WGS sequence"/>
</dbReference>
<dbReference type="RefSeq" id="WP_093751879.1">
    <property type="nucleotide sequence ID" value="NZ_FNNG01000004.1"/>
</dbReference>
<organism evidence="2 3">
    <name type="scientific">Tepidimicrobium xylanilyticum</name>
    <dbReference type="NCBI Taxonomy" id="1123352"/>
    <lineage>
        <taxon>Bacteria</taxon>
        <taxon>Bacillati</taxon>
        <taxon>Bacillota</taxon>
        <taxon>Tissierellia</taxon>
        <taxon>Tissierellales</taxon>
        <taxon>Tepidimicrobiaceae</taxon>
        <taxon>Tepidimicrobium</taxon>
    </lineage>
</organism>
<dbReference type="Pfam" id="PF12673">
    <property type="entry name" value="SipL"/>
    <property type="match status" value="3"/>
</dbReference>
<dbReference type="EMBL" id="FNNG01000004">
    <property type="protein sequence ID" value="SDW79558.1"/>
    <property type="molecule type" value="Genomic_DNA"/>
</dbReference>
<feature type="domain" description="LysM" evidence="1">
    <location>
        <begin position="462"/>
        <end position="506"/>
    </location>
</feature>
<protein>
    <recommendedName>
        <fullName evidence="1">LysM domain-containing protein</fullName>
    </recommendedName>
</protein>
<dbReference type="SUPFAM" id="SSF54106">
    <property type="entry name" value="LysM domain"/>
    <property type="match status" value="1"/>
</dbReference>
<evidence type="ECO:0000313" key="2">
    <source>
        <dbReference type="EMBL" id="SDW79558.1"/>
    </source>
</evidence>
<dbReference type="InterPro" id="IPR024300">
    <property type="entry name" value="SipL_SPOCS_dom"/>
</dbReference>
<dbReference type="Pfam" id="PF01476">
    <property type="entry name" value="LysM"/>
    <property type="match status" value="1"/>
</dbReference>
<evidence type="ECO:0000313" key="3">
    <source>
        <dbReference type="Proteomes" id="UP000198828"/>
    </source>
</evidence>
<gene>
    <name evidence="2" type="ORF">SAMN05660923_01246</name>
</gene>
<dbReference type="OrthoDB" id="9779340at2"/>
<accession>A0A1H2WGC0</accession>